<organism evidence="2 3">
    <name type="scientific">Posidoniimonas corsicana</name>
    <dbReference type="NCBI Taxonomy" id="1938618"/>
    <lineage>
        <taxon>Bacteria</taxon>
        <taxon>Pseudomonadati</taxon>
        <taxon>Planctomycetota</taxon>
        <taxon>Planctomycetia</taxon>
        <taxon>Pirellulales</taxon>
        <taxon>Lacipirellulaceae</taxon>
        <taxon>Posidoniimonas</taxon>
    </lineage>
</organism>
<keyword evidence="1" id="KW-0472">Membrane</keyword>
<dbReference type="AlphaFoldDB" id="A0A5C5VGB1"/>
<name>A0A5C5VGB1_9BACT</name>
<dbReference type="InterPro" id="IPR001623">
    <property type="entry name" value="DnaJ_domain"/>
</dbReference>
<evidence type="ECO:0000313" key="2">
    <source>
        <dbReference type="EMBL" id="TWT37684.1"/>
    </source>
</evidence>
<sequence length="127" mass="13888">MLLADRTWPDAVDLAGLGGLGALAIALPALGYALLYLDYRAYLRSLRRALVLVRGYAVAVPEWVRRDTPPCFVALGLSRGCTTAEVLAAYRAQVKRLHPDAGGTRRAFARLQNHFEEAMRLASDAHP</sequence>
<accession>A0A5C5VGB1</accession>
<dbReference type="InterPro" id="IPR036869">
    <property type="entry name" value="J_dom_sf"/>
</dbReference>
<keyword evidence="1" id="KW-0812">Transmembrane</keyword>
<evidence type="ECO:0000256" key="1">
    <source>
        <dbReference type="SAM" id="Phobius"/>
    </source>
</evidence>
<protein>
    <recommendedName>
        <fullName evidence="4">J domain-containing protein</fullName>
    </recommendedName>
</protein>
<dbReference type="RefSeq" id="WP_146564999.1">
    <property type="nucleotide sequence ID" value="NZ_SIHJ01000001.1"/>
</dbReference>
<evidence type="ECO:0008006" key="4">
    <source>
        <dbReference type="Google" id="ProtNLM"/>
    </source>
</evidence>
<keyword evidence="1" id="KW-1133">Transmembrane helix</keyword>
<feature type="transmembrane region" description="Helical" evidence="1">
    <location>
        <begin position="20"/>
        <end position="39"/>
    </location>
</feature>
<gene>
    <name evidence="2" type="ORF">KOR34_26450</name>
</gene>
<dbReference type="Proteomes" id="UP000316714">
    <property type="component" value="Unassembled WGS sequence"/>
</dbReference>
<keyword evidence="3" id="KW-1185">Reference proteome</keyword>
<dbReference type="Gene3D" id="1.10.287.110">
    <property type="entry name" value="DnaJ domain"/>
    <property type="match status" value="1"/>
</dbReference>
<dbReference type="OrthoDB" id="292111at2"/>
<dbReference type="SUPFAM" id="SSF46565">
    <property type="entry name" value="Chaperone J-domain"/>
    <property type="match status" value="1"/>
</dbReference>
<proteinExistence type="predicted"/>
<evidence type="ECO:0000313" key="3">
    <source>
        <dbReference type="Proteomes" id="UP000316714"/>
    </source>
</evidence>
<dbReference type="CDD" id="cd06257">
    <property type="entry name" value="DnaJ"/>
    <property type="match status" value="1"/>
</dbReference>
<reference evidence="2 3" key="1">
    <citation type="submission" date="2019-02" db="EMBL/GenBank/DDBJ databases">
        <title>Deep-cultivation of Planctomycetes and their phenomic and genomic characterization uncovers novel biology.</title>
        <authorList>
            <person name="Wiegand S."/>
            <person name="Jogler M."/>
            <person name="Boedeker C."/>
            <person name="Pinto D."/>
            <person name="Vollmers J."/>
            <person name="Rivas-Marin E."/>
            <person name="Kohn T."/>
            <person name="Peeters S.H."/>
            <person name="Heuer A."/>
            <person name="Rast P."/>
            <person name="Oberbeckmann S."/>
            <person name="Bunk B."/>
            <person name="Jeske O."/>
            <person name="Meyerdierks A."/>
            <person name="Storesund J.E."/>
            <person name="Kallscheuer N."/>
            <person name="Luecker S."/>
            <person name="Lage O.M."/>
            <person name="Pohl T."/>
            <person name="Merkel B.J."/>
            <person name="Hornburger P."/>
            <person name="Mueller R.-W."/>
            <person name="Bruemmer F."/>
            <person name="Labrenz M."/>
            <person name="Spormann A.M."/>
            <person name="Op Den Camp H."/>
            <person name="Overmann J."/>
            <person name="Amann R."/>
            <person name="Jetten M.S.M."/>
            <person name="Mascher T."/>
            <person name="Medema M.H."/>
            <person name="Devos D.P."/>
            <person name="Kaster A.-K."/>
            <person name="Ovreas L."/>
            <person name="Rohde M."/>
            <person name="Galperin M.Y."/>
            <person name="Jogler C."/>
        </authorList>
    </citation>
    <scope>NUCLEOTIDE SEQUENCE [LARGE SCALE GENOMIC DNA]</scope>
    <source>
        <strain evidence="2 3">KOR34</strain>
    </source>
</reference>
<dbReference type="EMBL" id="SIHJ01000001">
    <property type="protein sequence ID" value="TWT37684.1"/>
    <property type="molecule type" value="Genomic_DNA"/>
</dbReference>
<comment type="caution">
    <text evidence="2">The sequence shown here is derived from an EMBL/GenBank/DDBJ whole genome shotgun (WGS) entry which is preliminary data.</text>
</comment>